<protein>
    <submittedName>
        <fullName evidence="2">Uncharacterized protein</fullName>
    </submittedName>
</protein>
<dbReference type="Proteomes" id="UP000593567">
    <property type="component" value="Unassembled WGS sequence"/>
</dbReference>
<dbReference type="InterPro" id="IPR042235">
    <property type="entry name" value="ZP-C_dom"/>
</dbReference>
<proteinExistence type="predicted"/>
<gene>
    <name evidence="2" type="ORF">EB796_003718</name>
</gene>
<evidence type="ECO:0000256" key="1">
    <source>
        <dbReference type="SAM" id="MobiDB-lite"/>
    </source>
</evidence>
<keyword evidence="3" id="KW-1185">Reference proteome</keyword>
<name>A0A7J7KKS3_BUGNE</name>
<dbReference type="Gene3D" id="2.60.40.4100">
    <property type="entry name" value="Zona pellucida, ZP-C domain"/>
    <property type="match status" value="1"/>
</dbReference>
<dbReference type="EMBL" id="VXIV02000492">
    <property type="protein sequence ID" value="KAF6037966.1"/>
    <property type="molecule type" value="Genomic_DNA"/>
</dbReference>
<organism evidence="2 3">
    <name type="scientific">Bugula neritina</name>
    <name type="common">Brown bryozoan</name>
    <name type="synonym">Sertularia neritina</name>
    <dbReference type="NCBI Taxonomy" id="10212"/>
    <lineage>
        <taxon>Eukaryota</taxon>
        <taxon>Metazoa</taxon>
        <taxon>Spiralia</taxon>
        <taxon>Lophotrochozoa</taxon>
        <taxon>Bryozoa</taxon>
        <taxon>Gymnolaemata</taxon>
        <taxon>Cheilostomatida</taxon>
        <taxon>Flustrina</taxon>
        <taxon>Buguloidea</taxon>
        <taxon>Bugulidae</taxon>
        <taxon>Bugula</taxon>
    </lineage>
</organism>
<comment type="caution">
    <text evidence="2">The sequence shown here is derived from an EMBL/GenBank/DDBJ whole genome shotgun (WGS) entry which is preliminary data.</text>
</comment>
<dbReference type="AlphaFoldDB" id="A0A7J7KKS3"/>
<sequence length="74" mass="8121">MFENCKTLDVFTNKEFRNQLETDSAISIHEGTRLFGELGISTSTSDLRVSPKDCKLTPTSNANDPAGQMVIQNG</sequence>
<evidence type="ECO:0000313" key="3">
    <source>
        <dbReference type="Proteomes" id="UP000593567"/>
    </source>
</evidence>
<feature type="region of interest" description="Disordered" evidence="1">
    <location>
        <begin position="49"/>
        <end position="74"/>
    </location>
</feature>
<accession>A0A7J7KKS3</accession>
<reference evidence="2" key="1">
    <citation type="submission" date="2020-06" db="EMBL/GenBank/DDBJ databases">
        <title>Draft genome of Bugula neritina, a colonial animal packing powerful symbionts and potential medicines.</title>
        <authorList>
            <person name="Rayko M."/>
        </authorList>
    </citation>
    <scope>NUCLEOTIDE SEQUENCE [LARGE SCALE GENOMIC DNA]</scope>
    <source>
        <strain evidence="2">Kwan_BN1</strain>
    </source>
</reference>
<evidence type="ECO:0000313" key="2">
    <source>
        <dbReference type="EMBL" id="KAF6037966.1"/>
    </source>
</evidence>